<organism evidence="1 2">
    <name type="scientific">Mycena albidolilacea</name>
    <dbReference type="NCBI Taxonomy" id="1033008"/>
    <lineage>
        <taxon>Eukaryota</taxon>
        <taxon>Fungi</taxon>
        <taxon>Dikarya</taxon>
        <taxon>Basidiomycota</taxon>
        <taxon>Agaricomycotina</taxon>
        <taxon>Agaricomycetes</taxon>
        <taxon>Agaricomycetidae</taxon>
        <taxon>Agaricales</taxon>
        <taxon>Marasmiineae</taxon>
        <taxon>Mycenaceae</taxon>
        <taxon>Mycena</taxon>
    </lineage>
</organism>
<protein>
    <submittedName>
        <fullName evidence="1">Uncharacterized protein</fullName>
    </submittedName>
</protein>
<sequence length="245" mass="27302">MSNATAASIVSFCCEATTGRVGHGSTHGYQGANPYPDPSFPYPKLTGICVFLFKYTTTPERFKPPNHQKLDPAKPAGLRVGYAETARVEKSQPIPIPANTRLPNPRVDPVPVSILSYQTHTGTHPPTENTDFCVITEYIRGEFAPRVAPLAKWTHLDRTQCIESGTMKHKEVRVMRFVEDPGTMDEGFWFLRCDGVATVEGLLRIIKQISLGVDVVGQLEDSYPELFQQVQELAGMNVAETYRYR</sequence>
<dbReference type="EMBL" id="JARIHO010000024">
    <property type="protein sequence ID" value="KAJ7343053.1"/>
    <property type="molecule type" value="Genomic_DNA"/>
</dbReference>
<reference evidence="1" key="1">
    <citation type="submission" date="2023-03" db="EMBL/GenBank/DDBJ databases">
        <title>Massive genome expansion in bonnet fungi (Mycena s.s.) driven by repeated elements and novel gene families across ecological guilds.</title>
        <authorList>
            <consortium name="Lawrence Berkeley National Laboratory"/>
            <person name="Harder C.B."/>
            <person name="Miyauchi S."/>
            <person name="Viragh M."/>
            <person name="Kuo A."/>
            <person name="Thoen E."/>
            <person name="Andreopoulos B."/>
            <person name="Lu D."/>
            <person name="Skrede I."/>
            <person name="Drula E."/>
            <person name="Henrissat B."/>
            <person name="Morin E."/>
            <person name="Kohler A."/>
            <person name="Barry K."/>
            <person name="LaButti K."/>
            <person name="Morin E."/>
            <person name="Salamov A."/>
            <person name="Lipzen A."/>
            <person name="Mereny Z."/>
            <person name="Hegedus B."/>
            <person name="Baldrian P."/>
            <person name="Stursova M."/>
            <person name="Weitz H."/>
            <person name="Taylor A."/>
            <person name="Grigoriev I.V."/>
            <person name="Nagy L.G."/>
            <person name="Martin F."/>
            <person name="Kauserud H."/>
        </authorList>
    </citation>
    <scope>NUCLEOTIDE SEQUENCE</scope>
    <source>
        <strain evidence="1">CBHHK002</strain>
    </source>
</reference>
<keyword evidence="2" id="KW-1185">Reference proteome</keyword>
<dbReference type="AlphaFoldDB" id="A0AAD6ZWR6"/>
<proteinExistence type="predicted"/>
<accession>A0AAD6ZWR6</accession>
<evidence type="ECO:0000313" key="1">
    <source>
        <dbReference type="EMBL" id="KAJ7343053.1"/>
    </source>
</evidence>
<gene>
    <name evidence="1" type="ORF">DFH08DRAFT_811374</name>
</gene>
<name>A0AAD6ZWR6_9AGAR</name>
<dbReference type="Proteomes" id="UP001218218">
    <property type="component" value="Unassembled WGS sequence"/>
</dbReference>
<comment type="caution">
    <text evidence="1">The sequence shown here is derived from an EMBL/GenBank/DDBJ whole genome shotgun (WGS) entry which is preliminary data.</text>
</comment>
<evidence type="ECO:0000313" key="2">
    <source>
        <dbReference type="Proteomes" id="UP001218218"/>
    </source>
</evidence>